<evidence type="ECO:0000313" key="4">
    <source>
        <dbReference type="EMBL" id="KIH98701.1"/>
    </source>
</evidence>
<keyword evidence="5" id="KW-1185">Reference proteome</keyword>
<keyword evidence="4" id="KW-0378">Hydrolase</keyword>
<dbReference type="OrthoDB" id="292013at2"/>
<dbReference type="Pfam" id="PF03372">
    <property type="entry name" value="Exo_endo_phos"/>
    <property type="match status" value="1"/>
</dbReference>
<gene>
    <name evidence="4" type="ORF">LP52_11760</name>
</gene>
<feature type="region of interest" description="Disordered" evidence="1">
    <location>
        <begin position="330"/>
        <end position="367"/>
    </location>
</feature>
<reference evidence="5" key="1">
    <citation type="journal article" date="2015" name="Chem. Biol.">
        <title>Structure, bioactivity, and resistance mechanism of streptomonomicin, an unusual lasso Peptide from an understudied halophilic actinomycete.</title>
        <authorList>
            <person name="Metelev M."/>
            <person name="Tietz J.I."/>
            <person name="Melby J.O."/>
            <person name="Blair P.M."/>
            <person name="Zhu L."/>
            <person name="Livnat I."/>
            <person name="Severinov K."/>
            <person name="Mitchell D.A."/>
        </authorList>
    </citation>
    <scope>NUCLEOTIDE SEQUENCE [LARGE SCALE GENOMIC DNA]</scope>
    <source>
        <strain evidence="5">YIM 90003</strain>
    </source>
</reference>
<dbReference type="AlphaFoldDB" id="A0A0C2JB94"/>
<dbReference type="Proteomes" id="UP000031675">
    <property type="component" value="Unassembled WGS sequence"/>
</dbReference>
<dbReference type="RefSeq" id="WP_040273364.1">
    <property type="nucleotide sequence ID" value="NZ_JROO01000021.1"/>
</dbReference>
<feature type="chain" id="PRO_5002150946" evidence="2">
    <location>
        <begin position="30"/>
        <end position="420"/>
    </location>
</feature>
<keyword evidence="2" id="KW-0732">Signal</keyword>
<feature type="domain" description="Endonuclease/exonuclease/phosphatase" evidence="3">
    <location>
        <begin position="50"/>
        <end position="409"/>
    </location>
</feature>
<comment type="caution">
    <text evidence="4">The sequence shown here is derived from an EMBL/GenBank/DDBJ whole genome shotgun (WGS) entry which is preliminary data.</text>
</comment>
<evidence type="ECO:0000256" key="2">
    <source>
        <dbReference type="SAM" id="SignalP"/>
    </source>
</evidence>
<dbReference type="GO" id="GO:0004519">
    <property type="term" value="F:endonuclease activity"/>
    <property type="evidence" value="ECO:0007669"/>
    <property type="project" value="UniProtKB-KW"/>
</dbReference>
<keyword evidence="4" id="KW-0540">Nuclease</keyword>
<feature type="signal peptide" evidence="2">
    <location>
        <begin position="1"/>
        <end position="29"/>
    </location>
</feature>
<dbReference type="EMBL" id="JROO01000021">
    <property type="protein sequence ID" value="KIH98701.1"/>
    <property type="molecule type" value="Genomic_DNA"/>
</dbReference>
<dbReference type="InterPro" id="IPR036691">
    <property type="entry name" value="Endo/exonu/phosph_ase_sf"/>
</dbReference>
<dbReference type="SUPFAM" id="SSF56219">
    <property type="entry name" value="DNase I-like"/>
    <property type="match status" value="1"/>
</dbReference>
<accession>A0A0C2JB94</accession>
<organism evidence="4 5">
    <name type="scientific">Streptomonospora alba</name>
    <dbReference type="NCBI Taxonomy" id="183763"/>
    <lineage>
        <taxon>Bacteria</taxon>
        <taxon>Bacillati</taxon>
        <taxon>Actinomycetota</taxon>
        <taxon>Actinomycetes</taxon>
        <taxon>Streptosporangiales</taxon>
        <taxon>Nocardiopsidaceae</taxon>
        <taxon>Streptomonospora</taxon>
    </lineage>
</organism>
<evidence type="ECO:0000259" key="3">
    <source>
        <dbReference type="Pfam" id="PF03372"/>
    </source>
</evidence>
<evidence type="ECO:0000313" key="5">
    <source>
        <dbReference type="Proteomes" id="UP000031675"/>
    </source>
</evidence>
<sequence length="420" mass="45073">MPRTRPRTRLALSAALVAATLAAAPAAQADSGGRHGGPGHSGKDAVRFATFNASLNRAEQGALAEDLSDPGDGQAAAAAEVIQRTRPDVLLVNEFDYDDQGRAAELFQRNYLSRPQDGADPIRYRYRYSAPSNTGVASGFDLNNDGRTVTEAGEPGYGDDAFGFGAFPGQYGMAVYSRYPIDRDAVRTFQTFRWADMPGALLPTDPETGEDFYSEAEQKALRLSSKSHWDVPIRLGAGRPVHLLAAHPTPPGFDGPEQRNVARNHDENRFFADYVSPGDSGYIYDDKGRRGGLRPGSRFVIAGDLNADPDDGDGHPRATLQLMEAHRVNGGVRPTSEGAPQAAAEQGGANDEHTGDPALDTADFGEPAPGNLRVDYVLPSRGLPVADTRVFWPAQGRPGAEAAARASDHRLVWLDVRSPR</sequence>
<dbReference type="STRING" id="183763.LP52_11760"/>
<feature type="compositionally biased region" description="Low complexity" evidence="1">
    <location>
        <begin position="337"/>
        <end position="349"/>
    </location>
</feature>
<name>A0A0C2JB94_9ACTN</name>
<dbReference type="InterPro" id="IPR005135">
    <property type="entry name" value="Endo/exonuclease/phosphatase"/>
</dbReference>
<dbReference type="Gene3D" id="3.60.10.10">
    <property type="entry name" value="Endonuclease/exonuclease/phosphatase"/>
    <property type="match status" value="1"/>
</dbReference>
<protein>
    <submittedName>
        <fullName evidence="4">Endonuclease</fullName>
    </submittedName>
</protein>
<keyword evidence="4" id="KW-0255">Endonuclease</keyword>
<evidence type="ECO:0000256" key="1">
    <source>
        <dbReference type="SAM" id="MobiDB-lite"/>
    </source>
</evidence>
<proteinExistence type="predicted"/>